<accession>A0A1I8IGP2</accession>
<reference evidence="3" key="1">
    <citation type="submission" date="2016-11" db="UniProtKB">
        <authorList>
            <consortium name="WormBaseParasite"/>
        </authorList>
    </citation>
    <scope>IDENTIFICATION</scope>
</reference>
<evidence type="ECO:0000313" key="3">
    <source>
        <dbReference type="WBParaSite" id="maker-uti_cns_0012438-snap-gene-0.2-mRNA-1"/>
    </source>
</evidence>
<evidence type="ECO:0000256" key="1">
    <source>
        <dbReference type="SAM" id="MobiDB-lite"/>
    </source>
</evidence>
<dbReference type="WBParaSite" id="maker-uti_cns_0012438-snap-gene-0.2-mRNA-1">
    <property type="protein sequence ID" value="maker-uti_cns_0012438-snap-gene-0.2-mRNA-1"/>
    <property type="gene ID" value="maker-uti_cns_0012438-snap-gene-0.2"/>
</dbReference>
<evidence type="ECO:0000313" key="2">
    <source>
        <dbReference type="Proteomes" id="UP000095280"/>
    </source>
</evidence>
<proteinExistence type="predicted"/>
<protein>
    <submittedName>
        <fullName evidence="3">Kinesin motor domain-containing protein</fullName>
    </submittedName>
</protein>
<organism evidence="2 3">
    <name type="scientific">Macrostomum lignano</name>
    <dbReference type="NCBI Taxonomy" id="282301"/>
    <lineage>
        <taxon>Eukaryota</taxon>
        <taxon>Metazoa</taxon>
        <taxon>Spiralia</taxon>
        <taxon>Lophotrochozoa</taxon>
        <taxon>Platyhelminthes</taxon>
        <taxon>Rhabditophora</taxon>
        <taxon>Macrostomorpha</taxon>
        <taxon>Macrostomida</taxon>
        <taxon>Macrostomidae</taxon>
        <taxon>Macrostomum</taxon>
    </lineage>
</organism>
<keyword evidence="2" id="KW-1185">Reference proteome</keyword>
<dbReference type="AlphaFoldDB" id="A0A1I8IGP2"/>
<dbReference type="Proteomes" id="UP000095280">
    <property type="component" value="Unplaced"/>
</dbReference>
<feature type="region of interest" description="Disordered" evidence="1">
    <location>
        <begin position="224"/>
        <end position="251"/>
    </location>
</feature>
<sequence>VLAPSQWRSDCCSPTLRTWRLRICRRCLHDYSRPLKSLKPLLQAVAPGSVRDRAEGAGGETWLPCSGLHLLLERPQARAGWFAAPFFLRRARRFRGGAATLSVTASSGRLDDSVEAGFSRQLDGQRFCRSCCQQQAPRATAVCIPLALRVAQKAPVGRPAATCQAGWSRWRLRRAQISARSNQISDACGRLESGAGQPDRGCQHSVAVGLDSRPLPAQPERGLETLLSTPAGPGRPAQGSESRVRARPQSRPQFDRICRLERAVSILLHGAQVVRHSSVHGALTPGRVRGLPAAAGVRTGRLVPPACIRQAISRTGRLWCRPGIRPSQLLEALIRLDAGDSEMGSDRSAASDSELADQCVLKHSLDSVNVDSSLSARTRSSCLERLLMMPANSALKDLKIRAGAVQRRSPSSYSLTALFTASSSCFCLACCTILLGALGQHVSCQIVIVELHVQQKKVAQRLRREALLLQQELEALKSAGSVGLHVHQAEVVQRDGVQLFLASRRHVGQGVLGLGDVGGFVQSQRVTDAAHLRVVIGYHANAELWMIPDAFLDDICDELQCLGVLPHLVVADGDVSSLVETLRKVQLVLWRLRAKLSQPLVRIASGNEVLHLVEAVAEE</sequence>
<name>A0A1I8IGP2_9PLAT</name>